<evidence type="ECO:0000256" key="6">
    <source>
        <dbReference type="SAM" id="Phobius"/>
    </source>
</evidence>
<evidence type="ECO:0000256" key="3">
    <source>
        <dbReference type="ARBA" id="ARBA00022692"/>
    </source>
</evidence>
<dbReference type="Proteomes" id="UP000019384">
    <property type="component" value="Unassembled WGS sequence"/>
</dbReference>
<evidence type="ECO:0000256" key="1">
    <source>
        <dbReference type="ARBA" id="ARBA00004141"/>
    </source>
</evidence>
<dbReference type="RefSeq" id="XP_022458331.1">
    <property type="nucleotide sequence ID" value="XM_022602535.1"/>
</dbReference>
<feature type="transmembrane region" description="Helical" evidence="6">
    <location>
        <begin position="292"/>
        <end position="317"/>
    </location>
</feature>
<dbReference type="EMBL" id="HG793127">
    <property type="protein sequence ID" value="CDK26325.1"/>
    <property type="molecule type" value="Genomic_DNA"/>
</dbReference>
<evidence type="ECO:0008006" key="9">
    <source>
        <dbReference type="Google" id="ProtNLM"/>
    </source>
</evidence>
<comment type="similarity">
    <text evidence="2">Belongs to the unc-50 family.</text>
</comment>
<feature type="transmembrane region" description="Helical" evidence="6">
    <location>
        <begin position="168"/>
        <end position="191"/>
    </location>
</feature>
<evidence type="ECO:0000256" key="4">
    <source>
        <dbReference type="ARBA" id="ARBA00022989"/>
    </source>
</evidence>
<evidence type="ECO:0000256" key="5">
    <source>
        <dbReference type="ARBA" id="ARBA00023136"/>
    </source>
</evidence>
<comment type="subcellular location">
    <subcellularLocation>
        <location evidence="1">Membrane</location>
        <topology evidence="1">Multi-pass membrane protein</topology>
    </subcellularLocation>
</comment>
<reference evidence="7" key="2">
    <citation type="submission" date="2014-02" db="EMBL/GenBank/DDBJ databases">
        <title>Complete DNA sequence of /Kuraishia capsulata/ illustrates novel genomic features among budding yeasts (/Saccharomycotina/).</title>
        <authorList>
            <person name="Morales L."/>
            <person name="Noel B."/>
            <person name="Porcel B."/>
            <person name="Marcet-Houben M."/>
            <person name="Hullo M-F."/>
            <person name="Sacerdot C."/>
            <person name="Tekaia F."/>
            <person name="Leh-Louis V."/>
            <person name="Despons L."/>
            <person name="Khanna V."/>
            <person name="Aury J-M."/>
            <person name="Barbe V."/>
            <person name="Couloux A."/>
            <person name="Labadie K."/>
            <person name="Pelletier E."/>
            <person name="Souciet J-L."/>
            <person name="Boekhout T."/>
            <person name="Gabaldon T."/>
            <person name="Wincker P."/>
            <person name="Dujon B."/>
        </authorList>
    </citation>
    <scope>NUCLEOTIDE SEQUENCE</scope>
    <source>
        <strain evidence="7">CBS 1993</strain>
    </source>
</reference>
<protein>
    <recommendedName>
        <fullName evidence="9">UNC-50 family protein</fullName>
    </recommendedName>
</protein>
<dbReference type="Pfam" id="PF05216">
    <property type="entry name" value="UNC-50"/>
    <property type="match status" value="1"/>
</dbReference>
<dbReference type="AlphaFoldDB" id="W6MVJ1"/>
<dbReference type="GO" id="GO:0016192">
    <property type="term" value="P:vesicle-mediated transport"/>
    <property type="evidence" value="ECO:0007669"/>
    <property type="project" value="EnsemblFungi"/>
</dbReference>
<keyword evidence="4 6" id="KW-1133">Transmembrane helix</keyword>
<reference evidence="7" key="1">
    <citation type="submission" date="2013-12" db="EMBL/GenBank/DDBJ databases">
        <authorList>
            <person name="Genoscope - CEA"/>
        </authorList>
    </citation>
    <scope>NUCLEOTIDE SEQUENCE</scope>
    <source>
        <strain evidence="7">CBS 1993</strain>
    </source>
</reference>
<proteinExistence type="inferred from homology"/>
<gene>
    <name evidence="7" type="ORF">KUCA_T00002296001</name>
</gene>
<dbReference type="GeneID" id="34519719"/>
<dbReference type="OrthoDB" id="10027013at2759"/>
<organism evidence="7 8">
    <name type="scientific">Kuraishia capsulata CBS 1993</name>
    <dbReference type="NCBI Taxonomy" id="1382522"/>
    <lineage>
        <taxon>Eukaryota</taxon>
        <taxon>Fungi</taxon>
        <taxon>Dikarya</taxon>
        <taxon>Ascomycota</taxon>
        <taxon>Saccharomycotina</taxon>
        <taxon>Pichiomycetes</taxon>
        <taxon>Pichiales</taxon>
        <taxon>Pichiaceae</taxon>
        <taxon>Kuraishia</taxon>
    </lineage>
</organism>
<feature type="transmembrane region" description="Helical" evidence="6">
    <location>
        <begin position="259"/>
        <end position="280"/>
    </location>
</feature>
<accession>W6MVJ1</accession>
<keyword evidence="8" id="KW-1185">Reference proteome</keyword>
<dbReference type="InterPro" id="IPR007881">
    <property type="entry name" value="UNC-50"/>
</dbReference>
<dbReference type="HOGENOM" id="CLU_066239_1_2_1"/>
<dbReference type="GO" id="GO:0000139">
    <property type="term" value="C:Golgi membrane"/>
    <property type="evidence" value="ECO:0007669"/>
    <property type="project" value="EnsemblFungi"/>
</dbReference>
<feature type="transmembrane region" description="Helical" evidence="6">
    <location>
        <begin position="138"/>
        <end position="156"/>
    </location>
</feature>
<name>W6MVJ1_9ASCO</name>
<dbReference type="STRING" id="1382522.W6MVJ1"/>
<keyword evidence="3 6" id="KW-0812">Transmembrane</keyword>
<feature type="transmembrane region" description="Helical" evidence="6">
    <location>
        <begin position="233"/>
        <end position="253"/>
    </location>
</feature>
<evidence type="ECO:0000313" key="8">
    <source>
        <dbReference type="Proteomes" id="UP000019384"/>
    </source>
</evidence>
<dbReference type="PANTHER" id="PTHR12841">
    <property type="entry name" value="PROTEIN UNC-50 HOMOLOG"/>
    <property type="match status" value="1"/>
</dbReference>
<dbReference type="PANTHER" id="PTHR12841:SF6">
    <property type="entry name" value="PROTEIN UNC-50 HOMOLOG"/>
    <property type="match status" value="1"/>
</dbReference>
<evidence type="ECO:0000313" key="7">
    <source>
        <dbReference type="EMBL" id="CDK26325.1"/>
    </source>
</evidence>
<keyword evidence="5 6" id="KW-0472">Membrane</keyword>
<evidence type="ECO:0000256" key="2">
    <source>
        <dbReference type="ARBA" id="ARBA00006293"/>
    </source>
</evidence>
<sequence>MSTNSLQGLGLSSDKPFLPRVNSMTASNLPLGDEGLTRNASSPSIASSSFSNFAKKAKAGRSKYHNLGHPGRHNSFSRSSNAFEIPVFFKRLLRPPTLDFETAMWEIFYLIIQPKRVYKSLYYHKQTKNRWARDDPSFVLLLTFFITISAVAWGLVYSPGALSILKLIGYMVVVDFLVTGIVIASIGWVLANCIFKNRHLVSASGVSDITSPFTDDSALEWPYCFDVHCNSYLVVWLCLYLIQFILLPLLTLSNWFSTLIGNTLYLFSLSYYFVITFYGYNALPFLSRTELILLPIPVLCVLWLVLTLLGFNVAAYLSDVYFN</sequence>